<dbReference type="PROSITE" id="PS50048">
    <property type="entry name" value="ZN2_CY6_FUNGAL_2"/>
    <property type="match status" value="1"/>
</dbReference>
<dbReference type="Gene3D" id="4.10.240.10">
    <property type="entry name" value="Zn(2)-C6 fungal-type DNA-binding domain"/>
    <property type="match status" value="1"/>
</dbReference>
<dbReference type="GO" id="GO:0008270">
    <property type="term" value="F:zinc ion binding"/>
    <property type="evidence" value="ECO:0007669"/>
    <property type="project" value="InterPro"/>
</dbReference>
<dbReference type="Pfam" id="PF00172">
    <property type="entry name" value="Zn_clus"/>
    <property type="match status" value="1"/>
</dbReference>
<feature type="domain" description="Zn(2)-C6 fungal-type" evidence="3">
    <location>
        <begin position="10"/>
        <end position="39"/>
    </location>
</feature>
<reference evidence="4 5" key="1">
    <citation type="journal article" date="2021" name="Nat. Commun.">
        <title>Genetic determinants of endophytism in the Arabidopsis root mycobiome.</title>
        <authorList>
            <person name="Mesny F."/>
            <person name="Miyauchi S."/>
            <person name="Thiergart T."/>
            <person name="Pickel B."/>
            <person name="Atanasova L."/>
            <person name="Karlsson M."/>
            <person name="Huettel B."/>
            <person name="Barry K.W."/>
            <person name="Haridas S."/>
            <person name="Chen C."/>
            <person name="Bauer D."/>
            <person name="Andreopoulos W."/>
            <person name="Pangilinan J."/>
            <person name="LaButti K."/>
            <person name="Riley R."/>
            <person name="Lipzen A."/>
            <person name="Clum A."/>
            <person name="Drula E."/>
            <person name="Henrissat B."/>
            <person name="Kohler A."/>
            <person name="Grigoriev I.V."/>
            <person name="Martin F.M."/>
            <person name="Hacquard S."/>
        </authorList>
    </citation>
    <scope>NUCLEOTIDE SEQUENCE [LARGE SCALE GENOMIC DNA]</scope>
    <source>
        <strain evidence="4 5">MPI-CAGE-CH-0241</strain>
    </source>
</reference>
<dbReference type="SMART" id="SM00066">
    <property type="entry name" value="GAL4"/>
    <property type="match status" value="1"/>
</dbReference>
<dbReference type="InterPro" id="IPR050797">
    <property type="entry name" value="Carb_Metab_Trans_Reg"/>
</dbReference>
<dbReference type="PANTHER" id="PTHR31668">
    <property type="entry name" value="GLUCOSE TRANSPORT TRANSCRIPTION REGULATOR RGT1-RELATED-RELATED"/>
    <property type="match status" value="1"/>
</dbReference>
<evidence type="ECO:0000313" key="5">
    <source>
        <dbReference type="Proteomes" id="UP000777438"/>
    </source>
</evidence>
<evidence type="ECO:0000259" key="3">
    <source>
        <dbReference type="PROSITE" id="PS50048"/>
    </source>
</evidence>
<evidence type="ECO:0000313" key="4">
    <source>
        <dbReference type="EMBL" id="KAH6889708.1"/>
    </source>
</evidence>
<organism evidence="4 5">
    <name type="scientific">Thelonectria olida</name>
    <dbReference type="NCBI Taxonomy" id="1576542"/>
    <lineage>
        <taxon>Eukaryota</taxon>
        <taxon>Fungi</taxon>
        <taxon>Dikarya</taxon>
        <taxon>Ascomycota</taxon>
        <taxon>Pezizomycotina</taxon>
        <taxon>Sordariomycetes</taxon>
        <taxon>Hypocreomycetidae</taxon>
        <taxon>Hypocreales</taxon>
        <taxon>Nectriaceae</taxon>
        <taxon>Thelonectria</taxon>
    </lineage>
</organism>
<dbReference type="AlphaFoldDB" id="A0A9P8W5C1"/>
<protein>
    <submittedName>
        <fullName evidence="4">C6 zinc finger domain-containing protein</fullName>
    </submittedName>
</protein>
<comment type="caution">
    <text evidence="4">The sequence shown here is derived from an EMBL/GenBank/DDBJ whole genome shotgun (WGS) entry which is preliminary data.</text>
</comment>
<accession>A0A9P8W5C1</accession>
<dbReference type="SUPFAM" id="SSF57701">
    <property type="entry name" value="Zn2/Cys6 DNA-binding domain"/>
    <property type="match status" value="1"/>
</dbReference>
<sequence length="717" mass="80001">MVMAQAVKRACDACHRRKVKCDGITPCRNCSAAQLGCTYNAVPQKKGPKGSRAKVITELRETQRQTSLSARVQSRINGAAGLSTPDPALSPSPGLLSPEFVKECVNFYFDNLYTQIPILNREQIEQYMLYMEQNRDAYCLLTSLCAFMMLQPGMNMPANDPYNLDMNAGAPIVSSQVLLEEVLRVRKGSEYAESPNFNAVATNFFIYGCYYGMEMHDRAWFYLREGCTMIELANWHNEETYGGVDLGESARRRRLYWLFLVSERAYGVHRRRSTALGATIRLPSVGDDPNDPYAHQLEGFITLVNLYAPFDQNLIRTWNNGRLQLTAQLITGMQKQVQDRVQSFQDPNLSSFGNIQQWLKSTYWQLTDGTVGGLSDDSIAFRYPPGMARKLLVDMASQFPNQQNQQMDLLGSGLLERLLQASYVMIDFLAMQPRSHVTFTVGPHEYLEQLLSIVAILRQGDYRFVPLLLSKVSEILPRLATPMLQNAPQNTNLAIDIFDGFGTAGIAQPPPQMQMPMEADYSHQNFIAEDYDKPSFEDYSSMDMAGGSPESAVNSHMSNGTPPGTQQVSDMNGSFIKSPSIMPPGMDYSQNLNGFQMPEMAMSPLGNPGQANMMNGMVNQHMPQQVDNHHQQQVSGMTTQGMHTQGIGSPAIPTSHSMNGMFNMREAQQGGFHMHSQQQPMRTVGDFQGLQRAGSDTGQGMNGMNAMPNEIDFGHMR</sequence>
<keyword evidence="5" id="KW-1185">Reference proteome</keyword>
<evidence type="ECO:0000256" key="1">
    <source>
        <dbReference type="ARBA" id="ARBA00023242"/>
    </source>
</evidence>
<dbReference type="CDD" id="cd12148">
    <property type="entry name" value="fungal_TF_MHR"/>
    <property type="match status" value="1"/>
</dbReference>
<keyword evidence="1" id="KW-0539">Nucleus</keyword>
<dbReference type="InterPro" id="IPR001138">
    <property type="entry name" value="Zn2Cys6_DnaBD"/>
</dbReference>
<dbReference type="PANTHER" id="PTHR31668:SF20">
    <property type="entry name" value="ZN(II)2CYS6 TRANSCRIPTION FACTOR (EUROFUNG)"/>
    <property type="match status" value="1"/>
</dbReference>
<dbReference type="PROSITE" id="PS00463">
    <property type="entry name" value="ZN2_CY6_FUNGAL_1"/>
    <property type="match status" value="1"/>
</dbReference>
<dbReference type="Proteomes" id="UP000777438">
    <property type="component" value="Unassembled WGS sequence"/>
</dbReference>
<evidence type="ECO:0000256" key="2">
    <source>
        <dbReference type="SAM" id="MobiDB-lite"/>
    </source>
</evidence>
<feature type="compositionally biased region" description="Polar residues" evidence="2">
    <location>
        <begin position="551"/>
        <end position="566"/>
    </location>
</feature>
<feature type="region of interest" description="Disordered" evidence="2">
    <location>
        <begin position="546"/>
        <end position="566"/>
    </location>
</feature>
<proteinExistence type="predicted"/>
<dbReference type="CDD" id="cd00067">
    <property type="entry name" value="GAL4"/>
    <property type="match status" value="1"/>
</dbReference>
<gene>
    <name evidence="4" type="ORF">B0T10DRAFT_39173</name>
</gene>
<dbReference type="OrthoDB" id="4132249at2759"/>
<dbReference type="EMBL" id="JAGPYM010000010">
    <property type="protein sequence ID" value="KAH6889708.1"/>
    <property type="molecule type" value="Genomic_DNA"/>
</dbReference>
<dbReference type="InterPro" id="IPR036864">
    <property type="entry name" value="Zn2-C6_fun-type_DNA-bd_sf"/>
</dbReference>
<name>A0A9P8W5C1_9HYPO</name>
<dbReference type="GO" id="GO:0000981">
    <property type="term" value="F:DNA-binding transcription factor activity, RNA polymerase II-specific"/>
    <property type="evidence" value="ECO:0007669"/>
    <property type="project" value="InterPro"/>
</dbReference>